<dbReference type="PANTHER" id="PTHR43267">
    <property type="entry name" value="TRNA THREONYLCARBAMOYLADENOSINE DEHYDRATASE"/>
    <property type="match status" value="1"/>
</dbReference>
<dbReference type="InterPro" id="IPR000594">
    <property type="entry name" value="ThiF_NAD_FAD-bd"/>
</dbReference>
<dbReference type="CDD" id="cd01483">
    <property type="entry name" value="E1_enzyme_family"/>
    <property type="match status" value="1"/>
</dbReference>
<organism evidence="2 3">
    <name type="scientific">Phaeocystidibacter marisrubri</name>
    <dbReference type="NCBI Taxonomy" id="1577780"/>
    <lineage>
        <taxon>Bacteria</taxon>
        <taxon>Pseudomonadati</taxon>
        <taxon>Bacteroidota</taxon>
        <taxon>Flavobacteriia</taxon>
        <taxon>Flavobacteriales</taxon>
        <taxon>Phaeocystidibacteraceae</taxon>
        <taxon>Phaeocystidibacter</taxon>
    </lineage>
</organism>
<dbReference type="GO" id="GO:0061503">
    <property type="term" value="F:tRNA threonylcarbamoyladenosine dehydratase"/>
    <property type="evidence" value="ECO:0007669"/>
    <property type="project" value="TreeGrafter"/>
</dbReference>
<name>A0A6L3ZL80_9FLAO</name>
<dbReference type="Pfam" id="PF00899">
    <property type="entry name" value="ThiF"/>
    <property type="match status" value="1"/>
</dbReference>
<evidence type="ECO:0000259" key="1">
    <source>
        <dbReference type="Pfam" id="PF00899"/>
    </source>
</evidence>
<feature type="domain" description="THIF-type NAD/FAD binding fold" evidence="1">
    <location>
        <begin position="116"/>
        <end position="270"/>
    </location>
</feature>
<comment type="caution">
    <text evidence="2">The sequence shown here is derived from an EMBL/GenBank/DDBJ whole genome shotgun (WGS) entry which is preliminary data.</text>
</comment>
<gene>
    <name evidence="2" type="ORF">F8C82_05660</name>
</gene>
<dbReference type="PANTHER" id="PTHR43267:SF3">
    <property type="entry name" value="THIF PROTEIN"/>
    <property type="match status" value="1"/>
</dbReference>
<dbReference type="GO" id="GO:0008641">
    <property type="term" value="F:ubiquitin-like modifier activating enzyme activity"/>
    <property type="evidence" value="ECO:0007669"/>
    <property type="project" value="InterPro"/>
</dbReference>
<accession>A0A6L3ZL80</accession>
<protein>
    <recommendedName>
        <fullName evidence="1">THIF-type NAD/FAD binding fold domain-containing protein</fullName>
    </recommendedName>
</protein>
<dbReference type="SUPFAM" id="SSF69572">
    <property type="entry name" value="Activating enzymes of the ubiquitin-like proteins"/>
    <property type="match status" value="1"/>
</dbReference>
<proteinExistence type="predicted"/>
<dbReference type="Proteomes" id="UP000484164">
    <property type="component" value="Unassembled WGS sequence"/>
</dbReference>
<dbReference type="Gene3D" id="3.40.50.720">
    <property type="entry name" value="NAD(P)-binding Rossmann-like Domain"/>
    <property type="match status" value="1"/>
</dbReference>
<dbReference type="RefSeq" id="WP_151692578.1">
    <property type="nucleotide sequence ID" value="NZ_BMGX01000002.1"/>
</dbReference>
<reference evidence="2 3" key="1">
    <citation type="submission" date="2019-10" db="EMBL/GenBank/DDBJ databases">
        <title>Genome sequence of Phaeocystidibacter marisrubri JCM30614 (type strain).</title>
        <authorList>
            <person name="Bowman J.P."/>
        </authorList>
    </citation>
    <scope>NUCLEOTIDE SEQUENCE [LARGE SCALE GENOMIC DNA]</scope>
    <source>
        <strain evidence="2 3">JCM 30614</strain>
    </source>
</reference>
<sequence>MNDTFTELASSDIRGFAVRPVIQPVTDSAALPEAIMDEGPTNVLDQYHTQIGEWLKIKRPTQPYTEDELKDAIEAFISDSSNAMGNWVYYPWLDTVVRVLNEEMYREVVTSRNQFKITPEEQKILSGKTIGVIGLSVGQAAAVTLAMENVGGTIRIADFDTLDLSNLNRLRAGVHQLGMPKTVIAAREIAQINPYLHVEIYDEGVTPENAVSFMSGLDLLVEECDSLPIKIAVRHIAKKMKLPVIMDTSDRGMVDVERFDLESDRPIFHGKLAAFEGKDPATFTPEDKRNLLFTLVDYPMASDRAKSSFAEIGKTITTWPQLASAVTLGGAMMTDSARRILLGNTLASGRYYVDLEQLIGTND</sequence>
<dbReference type="AlphaFoldDB" id="A0A6L3ZL80"/>
<keyword evidence="3" id="KW-1185">Reference proteome</keyword>
<dbReference type="OrthoDB" id="9804286at2"/>
<dbReference type="GO" id="GO:0061504">
    <property type="term" value="P:cyclic threonylcarbamoyladenosine biosynthetic process"/>
    <property type="evidence" value="ECO:0007669"/>
    <property type="project" value="TreeGrafter"/>
</dbReference>
<dbReference type="InterPro" id="IPR045886">
    <property type="entry name" value="ThiF/MoeB/HesA"/>
</dbReference>
<evidence type="ECO:0000313" key="2">
    <source>
        <dbReference type="EMBL" id="KAB2817890.1"/>
    </source>
</evidence>
<dbReference type="EMBL" id="WBVQ01000001">
    <property type="protein sequence ID" value="KAB2817890.1"/>
    <property type="molecule type" value="Genomic_DNA"/>
</dbReference>
<evidence type="ECO:0000313" key="3">
    <source>
        <dbReference type="Proteomes" id="UP000484164"/>
    </source>
</evidence>
<dbReference type="InterPro" id="IPR035985">
    <property type="entry name" value="Ubiquitin-activating_enz"/>
</dbReference>